<feature type="domain" description="Carboxymuconolactone decarboxylase-like" evidence="1">
    <location>
        <begin position="44"/>
        <end position="113"/>
    </location>
</feature>
<protein>
    <submittedName>
        <fullName evidence="2">Carboxymuconolactone decarboxylase</fullName>
    </submittedName>
</protein>
<organism evidence="2 3">
    <name type="scientific">Mycolicibacterium aromaticivorans JS19b1 = JCM 16368</name>
    <dbReference type="NCBI Taxonomy" id="1440774"/>
    <lineage>
        <taxon>Bacteria</taxon>
        <taxon>Bacillati</taxon>
        <taxon>Actinomycetota</taxon>
        <taxon>Actinomycetes</taxon>
        <taxon>Mycobacteriales</taxon>
        <taxon>Mycobacteriaceae</taxon>
        <taxon>Mycolicibacterium</taxon>
    </lineage>
</organism>
<sequence length="176" mass="20042">MRLTPLPAEQWDDEVQHALKGMLPRDRQNPEGAGTALSTLVRHPDLTKAYLGFNVYLLFRSTLPARLREVAVLRVAHRRDCTYEWEHHVEMAKAEGLTDDDVEAIRTGGADDELDRLVVRATDELEEKSNLTDETWAALGEHLTERQRMDFVFTVGAYGMLAMAFNTFGVQLENER</sequence>
<reference evidence="2" key="1">
    <citation type="submission" date="2014-05" db="EMBL/GenBank/DDBJ databases">
        <title>Genome sequence of Mycobacterium aromaticivorans strain JS19b1T (= DSM 45407T).</title>
        <authorList>
            <person name="Kwak Y."/>
            <person name="Park G.-S."/>
            <person name="Li Q.X."/>
            <person name="Lee S.-E."/>
            <person name="Shin J.-H."/>
        </authorList>
    </citation>
    <scope>NUCLEOTIDE SEQUENCE [LARGE SCALE GENOMIC DNA]</scope>
    <source>
        <strain evidence="2">JS19b1</strain>
    </source>
</reference>
<dbReference type="EMBL" id="JALN02000001">
    <property type="protein sequence ID" value="KDF01268.1"/>
    <property type="molecule type" value="Genomic_DNA"/>
</dbReference>
<dbReference type="OrthoDB" id="4704294at2"/>
<dbReference type="GO" id="GO:0051920">
    <property type="term" value="F:peroxiredoxin activity"/>
    <property type="evidence" value="ECO:0007669"/>
    <property type="project" value="InterPro"/>
</dbReference>
<dbReference type="InterPro" id="IPR029032">
    <property type="entry name" value="AhpD-like"/>
</dbReference>
<dbReference type="Gene3D" id="1.20.1290.10">
    <property type="entry name" value="AhpD-like"/>
    <property type="match status" value="1"/>
</dbReference>
<dbReference type="eggNOG" id="COG2128">
    <property type="taxonomic scope" value="Bacteria"/>
</dbReference>
<comment type="caution">
    <text evidence="2">The sequence shown here is derived from an EMBL/GenBank/DDBJ whole genome shotgun (WGS) entry which is preliminary data.</text>
</comment>
<dbReference type="SUPFAM" id="SSF69118">
    <property type="entry name" value="AhpD-like"/>
    <property type="match status" value="1"/>
</dbReference>
<dbReference type="Proteomes" id="UP000022835">
    <property type="component" value="Unassembled WGS sequence"/>
</dbReference>
<dbReference type="Pfam" id="PF02627">
    <property type="entry name" value="CMD"/>
    <property type="match status" value="1"/>
</dbReference>
<dbReference type="RefSeq" id="WP_036344078.1">
    <property type="nucleotide sequence ID" value="NZ_JALN02000001.1"/>
</dbReference>
<accession>A0A064CR35</accession>
<proteinExistence type="predicted"/>
<evidence type="ECO:0000313" key="2">
    <source>
        <dbReference type="EMBL" id="KDF01268.1"/>
    </source>
</evidence>
<name>A0A064CR35_9MYCO</name>
<dbReference type="PANTHER" id="PTHR34846">
    <property type="entry name" value="4-CARBOXYMUCONOLACTONE DECARBOXYLASE FAMILY PROTEIN (AFU_ORTHOLOGUE AFUA_6G11590)"/>
    <property type="match status" value="1"/>
</dbReference>
<evidence type="ECO:0000259" key="1">
    <source>
        <dbReference type="Pfam" id="PF02627"/>
    </source>
</evidence>
<dbReference type="InterPro" id="IPR003779">
    <property type="entry name" value="CMD-like"/>
</dbReference>
<evidence type="ECO:0000313" key="3">
    <source>
        <dbReference type="Proteomes" id="UP000022835"/>
    </source>
</evidence>
<dbReference type="STRING" id="1440774.Y900_020590"/>
<dbReference type="PANTHER" id="PTHR34846:SF5">
    <property type="entry name" value="CARBOXYMUCONOLACTONE DECARBOXYLASE-LIKE DOMAIN-CONTAINING PROTEIN"/>
    <property type="match status" value="1"/>
</dbReference>
<keyword evidence="3" id="KW-1185">Reference proteome</keyword>
<dbReference type="AlphaFoldDB" id="A0A064CR35"/>
<gene>
    <name evidence="2" type="ORF">Y900_020590</name>
</gene>